<protein>
    <submittedName>
        <fullName evidence="1">Uncharacterized protein</fullName>
    </submittedName>
</protein>
<dbReference type="Proteomes" id="UP000822688">
    <property type="component" value="Chromosome V"/>
</dbReference>
<evidence type="ECO:0000313" key="1">
    <source>
        <dbReference type="EMBL" id="KAG0574549.1"/>
    </source>
</evidence>
<comment type="caution">
    <text evidence="1">The sequence shown here is derived from an EMBL/GenBank/DDBJ whole genome shotgun (WGS) entry which is preliminary data.</text>
</comment>
<organism evidence="1 2">
    <name type="scientific">Ceratodon purpureus</name>
    <name type="common">Fire moss</name>
    <name type="synonym">Dicranum purpureum</name>
    <dbReference type="NCBI Taxonomy" id="3225"/>
    <lineage>
        <taxon>Eukaryota</taxon>
        <taxon>Viridiplantae</taxon>
        <taxon>Streptophyta</taxon>
        <taxon>Embryophyta</taxon>
        <taxon>Bryophyta</taxon>
        <taxon>Bryophytina</taxon>
        <taxon>Bryopsida</taxon>
        <taxon>Dicranidae</taxon>
        <taxon>Pseudoditrichales</taxon>
        <taxon>Ditrichaceae</taxon>
        <taxon>Ceratodon</taxon>
    </lineage>
</organism>
<dbReference type="EMBL" id="CM026426">
    <property type="protein sequence ID" value="KAG0574549.1"/>
    <property type="molecule type" value="Genomic_DNA"/>
</dbReference>
<accession>A0A8T0HUX9</accession>
<proteinExistence type="predicted"/>
<reference evidence="1" key="1">
    <citation type="submission" date="2020-06" db="EMBL/GenBank/DDBJ databases">
        <title>WGS assembly of Ceratodon purpureus strain R40.</title>
        <authorList>
            <person name="Carey S.B."/>
            <person name="Jenkins J."/>
            <person name="Shu S."/>
            <person name="Lovell J.T."/>
            <person name="Sreedasyam A."/>
            <person name="Maumus F."/>
            <person name="Tiley G.P."/>
            <person name="Fernandez-Pozo N."/>
            <person name="Barry K."/>
            <person name="Chen C."/>
            <person name="Wang M."/>
            <person name="Lipzen A."/>
            <person name="Daum C."/>
            <person name="Saski C.A."/>
            <person name="Payton A.C."/>
            <person name="Mcbreen J.C."/>
            <person name="Conrad R.E."/>
            <person name="Kollar L.M."/>
            <person name="Olsson S."/>
            <person name="Huttunen S."/>
            <person name="Landis J.B."/>
            <person name="Wickett N.J."/>
            <person name="Johnson M.G."/>
            <person name="Rensing S.A."/>
            <person name="Grimwood J."/>
            <person name="Schmutz J."/>
            <person name="Mcdaniel S.F."/>
        </authorList>
    </citation>
    <scope>NUCLEOTIDE SEQUENCE</scope>
    <source>
        <strain evidence="1">R40</strain>
    </source>
</reference>
<name>A0A8T0HUX9_CERPU</name>
<gene>
    <name evidence="1" type="ORF">KC19_VG270700</name>
</gene>
<dbReference type="AlphaFoldDB" id="A0A8T0HUX9"/>
<keyword evidence="2" id="KW-1185">Reference proteome</keyword>
<sequence length="99" mass="11481">MPDTEVLEFHSCRHAFHNVQKKLYPSARPDGVPGQYLHLTQIPIDTEISLEIPIDTEISLDTGLSQSYEIIIRFDTDYHHMTKQQVQESAIPRFEHTFS</sequence>
<evidence type="ECO:0000313" key="2">
    <source>
        <dbReference type="Proteomes" id="UP000822688"/>
    </source>
</evidence>